<feature type="compositionally biased region" description="Low complexity" evidence="2">
    <location>
        <begin position="54"/>
        <end position="71"/>
    </location>
</feature>
<comment type="caution">
    <text evidence="4">The sequence shown here is derived from an EMBL/GenBank/DDBJ whole genome shotgun (WGS) entry which is preliminary data.</text>
</comment>
<dbReference type="RefSeq" id="WP_209288692.1">
    <property type="nucleotide sequence ID" value="NZ_JACVEW010000031.1"/>
</dbReference>
<dbReference type="Proteomes" id="UP000810171">
    <property type="component" value="Unassembled WGS sequence"/>
</dbReference>
<keyword evidence="1" id="KW-0175">Coiled coil</keyword>
<organism evidence="4 5">
    <name type="scientific">Marinobacterium alkalitolerans</name>
    <dbReference type="NCBI Taxonomy" id="1542925"/>
    <lineage>
        <taxon>Bacteria</taxon>
        <taxon>Pseudomonadati</taxon>
        <taxon>Pseudomonadota</taxon>
        <taxon>Gammaproteobacteria</taxon>
        <taxon>Oceanospirillales</taxon>
        <taxon>Oceanospirillaceae</taxon>
        <taxon>Marinobacterium</taxon>
    </lineage>
</organism>
<dbReference type="PROSITE" id="PS51257">
    <property type="entry name" value="PROKAR_LIPOPROTEIN"/>
    <property type="match status" value="1"/>
</dbReference>
<evidence type="ECO:0000256" key="1">
    <source>
        <dbReference type="SAM" id="Coils"/>
    </source>
</evidence>
<sequence length="244" mass="26422">MRKTPIAFTLLAILLSGCNAAQTQPQSAAGPAAQAPGENSASASSDQPAARETSASQPSAGSSSSGAGALQSGFDQLSGRLTLLQEQVLQIRSANQQLLEQNQMLMNQLDVLTRTQPAADAEGDQTGTEDQASIDQLDAAIGQLMQILNQAELPVVDAPRFGLATTYTQKGDWVLLRYDRTTGDTWRAEYGDWQLIEEEMAPEASAYEVQITRADRNTAGYVAVRIDLNSGRSWWLNGKRWQEY</sequence>
<reference evidence="4 5" key="1">
    <citation type="submission" date="2020-09" db="EMBL/GenBank/DDBJ databases">
        <authorList>
            <person name="Tanuku N.R.S."/>
        </authorList>
    </citation>
    <scope>NUCLEOTIDE SEQUENCE [LARGE SCALE GENOMIC DNA]</scope>
    <source>
        <strain evidence="4 5">AK62</strain>
    </source>
</reference>
<feature type="region of interest" description="Disordered" evidence="2">
    <location>
        <begin position="24"/>
        <end position="71"/>
    </location>
</feature>
<evidence type="ECO:0000256" key="2">
    <source>
        <dbReference type="SAM" id="MobiDB-lite"/>
    </source>
</evidence>
<keyword evidence="3" id="KW-0732">Signal</keyword>
<feature type="signal peptide" evidence="3">
    <location>
        <begin position="1"/>
        <end position="21"/>
    </location>
</feature>
<feature type="compositionally biased region" description="Polar residues" evidence="2">
    <location>
        <begin position="37"/>
        <end position="47"/>
    </location>
</feature>
<evidence type="ECO:0000256" key="3">
    <source>
        <dbReference type="SAM" id="SignalP"/>
    </source>
</evidence>
<keyword evidence="5" id="KW-1185">Reference proteome</keyword>
<evidence type="ECO:0000313" key="5">
    <source>
        <dbReference type="Proteomes" id="UP000810171"/>
    </source>
</evidence>
<protein>
    <submittedName>
        <fullName evidence="4">Uncharacterized protein</fullName>
    </submittedName>
</protein>
<accession>A0ABS3ZG39</accession>
<proteinExistence type="predicted"/>
<feature type="coiled-coil region" evidence="1">
    <location>
        <begin position="81"/>
        <end position="115"/>
    </location>
</feature>
<evidence type="ECO:0000313" key="4">
    <source>
        <dbReference type="EMBL" id="MBP0050009.1"/>
    </source>
</evidence>
<feature type="chain" id="PRO_5046659951" evidence="3">
    <location>
        <begin position="22"/>
        <end position="244"/>
    </location>
</feature>
<gene>
    <name evidence="4" type="ORF">H9C73_14845</name>
</gene>
<dbReference type="EMBL" id="JACVEW010000031">
    <property type="protein sequence ID" value="MBP0050009.1"/>
    <property type="molecule type" value="Genomic_DNA"/>
</dbReference>
<feature type="compositionally biased region" description="Low complexity" evidence="2">
    <location>
        <begin position="24"/>
        <end position="36"/>
    </location>
</feature>
<name>A0ABS3ZG39_9GAMM</name>